<accession>A0A9N7VTG8</accession>
<dbReference type="Proteomes" id="UP001153269">
    <property type="component" value="Unassembled WGS sequence"/>
</dbReference>
<evidence type="ECO:0000313" key="3">
    <source>
        <dbReference type="Proteomes" id="UP001153269"/>
    </source>
</evidence>
<dbReference type="AlphaFoldDB" id="A0A9N7VTG8"/>
<feature type="compositionally biased region" description="Pro residues" evidence="1">
    <location>
        <begin position="16"/>
        <end position="27"/>
    </location>
</feature>
<name>A0A9N7VTG8_PLEPL</name>
<evidence type="ECO:0000313" key="2">
    <source>
        <dbReference type="EMBL" id="CAB1454977.1"/>
    </source>
</evidence>
<feature type="region of interest" description="Disordered" evidence="1">
    <location>
        <begin position="1"/>
        <end position="47"/>
    </location>
</feature>
<gene>
    <name evidence="2" type="ORF">PLEPLA_LOCUS42747</name>
</gene>
<protein>
    <submittedName>
        <fullName evidence="2">Uncharacterized protein</fullName>
    </submittedName>
</protein>
<proteinExistence type="predicted"/>
<comment type="caution">
    <text evidence="2">The sequence shown here is derived from an EMBL/GenBank/DDBJ whole genome shotgun (WGS) entry which is preliminary data.</text>
</comment>
<sequence>MKRMDDAGVSELKPFLTPPPPSPPPFINPGATCTAPLPPASPLPELDPTSRLLHLSHRLLRHDSNNRTQTCEAAKQVQEWRPGSFGDLHRENASPPSARLLCCETFTDLHSPFTFIMPPPDYPPVWISPAKLWTTGRL</sequence>
<dbReference type="EMBL" id="CADEAL010004235">
    <property type="protein sequence ID" value="CAB1454977.1"/>
    <property type="molecule type" value="Genomic_DNA"/>
</dbReference>
<reference evidence="2" key="1">
    <citation type="submission" date="2020-03" db="EMBL/GenBank/DDBJ databases">
        <authorList>
            <person name="Weist P."/>
        </authorList>
    </citation>
    <scope>NUCLEOTIDE SEQUENCE</scope>
</reference>
<organism evidence="2 3">
    <name type="scientific">Pleuronectes platessa</name>
    <name type="common">European plaice</name>
    <dbReference type="NCBI Taxonomy" id="8262"/>
    <lineage>
        <taxon>Eukaryota</taxon>
        <taxon>Metazoa</taxon>
        <taxon>Chordata</taxon>
        <taxon>Craniata</taxon>
        <taxon>Vertebrata</taxon>
        <taxon>Euteleostomi</taxon>
        <taxon>Actinopterygii</taxon>
        <taxon>Neopterygii</taxon>
        <taxon>Teleostei</taxon>
        <taxon>Neoteleostei</taxon>
        <taxon>Acanthomorphata</taxon>
        <taxon>Carangaria</taxon>
        <taxon>Pleuronectiformes</taxon>
        <taxon>Pleuronectoidei</taxon>
        <taxon>Pleuronectidae</taxon>
        <taxon>Pleuronectes</taxon>
    </lineage>
</organism>
<keyword evidence="3" id="KW-1185">Reference proteome</keyword>
<evidence type="ECO:0000256" key="1">
    <source>
        <dbReference type="SAM" id="MobiDB-lite"/>
    </source>
</evidence>